<dbReference type="Gene3D" id="3.40.50.980">
    <property type="match status" value="2"/>
</dbReference>
<dbReference type="SUPFAM" id="SSF47336">
    <property type="entry name" value="ACP-like"/>
    <property type="match status" value="1"/>
</dbReference>
<dbReference type="InterPro" id="IPR023213">
    <property type="entry name" value="CAT-like_dom_sf"/>
</dbReference>
<keyword evidence="2" id="KW-0596">Phosphopantetheine</keyword>
<dbReference type="PANTHER" id="PTHR45527">
    <property type="entry name" value="NONRIBOSOMAL PEPTIDE SYNTHETASE"/>
    <property type="match status" value="1"/>
</dbReference>
<dbReference type="PANTHER" id="PTHR45527:SF1">
    <property type="entry name" value="FATTY ACID SYNTHASE"/>
    <property type="match status" value="1"/>
</dbReference>
<sequence length="1075" mass="116510">MIANDDSRTRPARLSVGQEQLWFLEQMAPGLATYNVSVAHRICGPLDSAALRTALSELVRRHELLRGTITTVDGVPGMVIAPPSEVPLPITDLSDEAPEARETALAEGLHEHAARAFDLIGGPLYRFKLFRCGPDEHVLSLAFHHIVTDGWSTSLLLRQLSDAYAAARTGTEPAPPKPADSASAAPVRFVDFAAAQRAALDNGDLEEQLRYWERQLAAAAPLELPADRPRPAEPSFSAGSTSADLPVDLVGAVRALADREGVSPFAVLSAALVVLLSRYSGHDDICLGTAALGRTDPDLEQVVGYFTNMVVLRTTLHDDPSFAELVARVADTVLDAYDNQDVPFERVVDRLRPHRDPGRNPLFGVCAQFLTEFTAGTALDLPGLTAEAVDAPSLGARFDLALTFVESPNRLRVLVEYALDLFDGWRIDALVRHLTRVLSVACAQPARPVSELPLLDEEETRELLAAGTGEMLVHADEPVHVAIARRAQEQPDHVAAVCEDDSLTYRELDRRAIELAAFLRGRGVRDGHVVAVAVERDLDALVALLGVLKAGAAFAILDPSHPAGRLEYILKDTAAPVVLTQSRVRDRIPETGPWSIVEIDREREAFAEAGAAAEPWAEVGRDALAYVLYTSGSTGRPKGVLIEHRALQSFIASYRRVFDLQPDDRMLQLAALAFDMSQGEIFAGLTAGASLVLVDKETGTSPAGLAALMRRQRVTYICMSPAMLALVEGGPYPDLRKIMAGGEAVPAEMVAKWNLPGRRLINCYGPTEAAVGCTSYECPHEPARSAPPIGRPFTDRRMYVVDKTDRLVPRGVPGELLIGGEEGLARGYLNQPELTATAFVEDPFHPGGRVYRSGDIVRWNRDHQLEFLGRGDGQVKLRGLRIELEEIESALMSHPDVGVAAVTLRPDRRGEGRLVGYASPAADRRPDATELRAHLAQRLPDYMIPTAWVFLDSLPLTTARKVDRKALPDPVDVDPEEDYVAPAGGTELAVARIYAEVLEVDRVSAAVAFFAAGGNSLQAMRVVSRLGKEFGVKLRMRTMFADATVRSVAAEVDRLVAARPARATEEAEAGSGRAR</sequence>
<dbReference type="PROSITE" id="PS50075">
    <property type="entry name" value="CARRIER"/>
    <property type="match status" value="1"/>
</dbReference>
<feature type="domain" description="Carrier" evidence="4">
    <location>
        <begin position="981"/>
        <end position="1056"/>
    </location>
</feature>
<comment type="cofactor">
    <cofactor evidence="1">
        <name>pantetheine 4'-phosphate</name>
        <dbReference type="ChEBI" id="CHEBI:47942"/>
    </cofactor>
</comment>
<keyword evidence="3" id="KW-0597">Phosphoprotein</keyword>
<dbReference type="InterPro" id="IPR020845">
    <property type="entry name" value="AMP-binding_CS"/>
</dbReference>
<dbReference type="Pfam" id="PF00550">
    <property type="entry name" value="PP-binding"/>
    <property type="match status" value="1"/>
</dbReference>
<keyword evidence="6" id="KW-1185">Reference proteome</keyword>
<reference evidence="5 6" key="1">
    <citation type="submission" date="2018-11" db="EMBL/GenBank/DDBJ databases">
        <title>Micromonospora sp. PPF5-17, a new actinomycetes isolated from a hot spring soil.</title>
        <authorList>
            <person name="Thawai C."/>
        </authorList>
    </citation>
    <scope>NUCLEOTIDE SEQUENCE [LARGE SCALE GENOMIC DNA]</scope>
    <source>
        <strain evidence="5 6">PPF5-17</strain>
    </source>
</reference>
<name>A0ABX9WDR9_9ACTN</name>
<dbReference type="Gene3D" id="1.10.1200.10">
    <property type="entry name" value="ACP-like"/>
    <property type="match status" value="1"/>
</dbReference>
<evidence type="ECO:0000313" key="6">
    <source>
        <dbReference type="Proteomes" id="UP000280698"/>
    </source>
</evidence>
<proteinExistence type="predicted"/>
<accession>A0ABX9WDR9</accession>
<dbReference type="Gene3D" id="3.30.300.30">
    <property type="match status" value="1"/>
</dbReference>
<dbReference type="EMBL" id="RJLN01000067">
    <property type="protein sequence ID" value="RNL95028.1"/>
    <property type="molecule type" value="Genomic_DNA"/>
</dbReference>
<dbReference type="Pfam" id="PF00501">
    <property type="entry name" value="AMP-binding"/>
    <property type="match status" value="1"/>
</dbReference>
<evidence type="ECO:0000256" key="1">
    <source>
        <dbReference type="ARBA" id="ARBA00001957"/>
    </source>
</evidence>
<dbReference type="SUPFAM" id="SSF52777">
    <property type="entry name" value="CoA-dependent acyltransferases"/>
    <property type="match status" value="2"/>
</dbReference>
<dbReference type="PROSITE" id="PS00012">
    <property type="entry name" value="PHOSPHOPANTETHEINE"/>
    <property type="match status" value="1"/>
</dbReference>
<dbReference type="Gene3D" id="3.30.559.10">
    <property type="entry name" value="Chloramphenicol acetyltransferase-like domain"/>
    <property type="match status" value="1"/>
</dbReference>
<gene>
    <name evidence="5" type="ORF">EFE23_20615</name>
</gene>
<dbReference type="RefSeq" id="WP_123242583.1">
    <property type="nucleotide sequence ID" value="NZ_JAAHBY010000067.1"/>
</dbReference>
<dbReference type="SUPFAM" id="SSF56801">
    <property type="entry name" value="Acetyl-CoA synthetase-like"/>
    <property type="match status" value="1"/>
</dbReference>
<protein>
    <submittedName>
        <fullName evidence="5">Amino acid adenylation domain-containing protein</fullName>
    </submittedName>
</protein>
<dbReference type="CDD" id="cd05930">
    <property type="entry name" value="A_NRPS"/>
    <property type="match status" value="1"/>
</dbReference>
<dbReference type="Proteomes" id="UP000280698">
    <property type="component" value="Unassembled WGS sequence"/>
</dbReference>
<comment type="caution">
    <text evidence="5">The sequence shown here is derived from an EMBL/GenBank/DDBJ whole genome shotgun (WGS) entry which is preliminary data.</text>
</comment>
<dbReference type="InterPro" id="IPR036736">
    <property type="entry name" value="ACP-like_sf"/>
</dbReference>
<dbReference type="Pfam" id="PF00668">
    <property type="entry name" value="Condensation"/>
    <property type="match status" value="1"/>
</dbReference>
<evidence type="ECO:0000259" key="4">
    <source>
        <dbReference type="PROSITE" id="PS50075"/>
    </source>
</evidence>
<dbReference type="Gene3D" id="3.30.559.30">
    <property type="entry name" value="Nonribosomal peptide synthetase, condensation domain"/>
    <property type="match status" value="1"/>
</dbReference>
<dbReference type="InterPro" id="IPR020806">
    <property type="entry name" value="PKS_PP-bd"/>
</dbReference>
<dbReference type="InterPro" id="IPR025110">
    <property type="entry name" value="AMP-bd_C"/>
</dbReference>
<dbReference type="InterPro" id="IPR045851">
    <property type="entry name" value="AMP-bd_C_sf"/>
</dbReference>
<dbReference type="Pfam" id="PF13193">
    <property type="entry name" value="AMP-binding_C"/>
    <property type="match status" value="1"/>
</dbReference>
<dbReference type="Gene3D" id="2.30.38.10">
    <property type="entry name" value="Luciferase, Domain 3"/>
    <property type="match status" value="1"/>
</dbReference>
<evidence type="ECO:0000256" key="3">
    <source>
        <dbReference type="ARBA" id="ARBA00022553"/>
    </source>
</evidence>
<dbReference type="PROSITE" id="PS00455">
    <property type="entry name" value="AMP_BINDING"/>
    <property type="match status" value="1"/>
</dbReference>
<evidence type="ECO:0000313" key="5">
    <source>
        <dbReference type="EMBL" id="RNL95028.1"/>
    </source>
</evidence>
<dbReference type="InterPro" id="IPR006162">
    <property type="entry name" value="Ppantetheine_attach_site"/>
</dbReference>
<dbReference type="CDD" id="cd19531">
    <property type="entry name" value="LCL_NRPS-like"/>
    <property type="match status" value="1"/>
</dbReference>
<dbReference type="InterPro" id="IPR001242">
    <property type="entry name" value="Condensation_dom"/>
</dbReference>
<dbReference type="NCBIfam" id="TIGR01733">
    <property type="entry name" value="AA-adenyl-dom"/>
    <property type="match status" value="1"/>
</dbReference>
<dbReference type="SMART" id="SM00823">
    <property type="entry name" value="PKS_PP"/>
    <property type="match status" value="1"/>
</dbReference>
<dbReference type="InterPro" id="IPR000873">
    <property type="entry name" value="AMP-dep_synth/lig_dom"/>
</dbReference>
<dbReference type="InterPro" id="IPR010071">
    <property type="entry name" value="AA_adenyl_dom"/>
</dbReference>
<evidence type="ECO:0000256" key="2">
    <source>
        <dbReference type="ARBA" id="ARBA00022450"/>
    </source>
</evidence>
<organism evidence="5 6">
    <name type="scientific">Micromonospora solifontis</name>
    <dbReference type="NCBI Taxonomy" id="2487138"/>
    <lineage>
        <taxon>Bacteria</taxon>
        <taxon>Bacillati</taxon>
        <taxon>Actinomycetota</taxon>
        <taxon>Actinomycetes</taxon>
        <taxon>Micromonosporales</taxon>
        <taxon>Micromonosporaceae</taxon>
        <taxon>Micromonospora</taxon>
    </lineage>
</organism>
<dbReference type="InterPro" id="IPR009081">
    <property type="entry name" value="PP-bd_ACP"/>
</dbReference>